<evidence type="ECO:0000259" key="3">
    <source>
        <dbReference type="PROSITE" id="PS51319"/>
    </source>
</evidence>
<keyword evidence="1" id="KW-0539">Nucleus</keyword>
<feature type="region of interest" description="Disordered" evidence="2">
    <location>
        <begin position="797"/>
        <end position="821"/>
    </location>
</feature>
<feature type="region of interest" description="Disordered" evidence="2">
    <location>
        <begin position="346"/>
        <end position="438"/>
    </location>
</feature>
<feature type="compositionally biased region" description="Polar residues" evidence="2">
    <location>
        <begin position="248"/>
        <end position="257"/>
    </location>
</feature>
<evidence type="ECO:0000256" key="2">
    <source>
        <dbReference type="SAM" id="MobiDB-lite"/>
    </source>
</evidence>
<proteinExistence type="predicted"/>
<dbReference type="PROSITE" id="PS51319">
    <property type="entry name" value="TFIIS_N"/>
    <property type="match status" value="1"/>
</dbReference>
<evidence type="ECO:0000313" key="5">
    <source>
        <dbReference type="Proteomes" id="UP001632038"/>
    </source>
</evidence>
<protein>
    <recommendedName>
        <fullName evidence="3">TFIIS N-terminal domain-containing protein</fullName>
    </recommendedName>
</protein>
<dbReference type="InterPro" id="IPR035441">
    <property type="entry name" value="TFIIS/LEDGF_dom_sf"/>
</dbReference>
<comment type="subcellular location">
    <subcellularLocation>
        <location evidence="1">Nucleus</location>
    </subcellularLocation>
</comment>
<dbReference type="InterPro" id="IPR017923">
    <property type="entry name" value="TFIIS_N"/>
</dbReference>
<evidence type="ECO:0000313" key="4">
    <source>
        <dbReference type="EMBL" id="KAL3639049.1"/>
    </source>
</evidence>
<keyword evidence="5" id="KW-1185">Reference proteome</keyword>
<feature type="compositionally biased region" description="Low complexity" evidence="2">
    <location>
        <begin position="191"/>
        <end position="205"/>
    </location>
</feature>
<dbReference type="Proteomes" id="UP001632038">
    <property type="component" value="Unassembled WGS sequence"/>
</dbReference>
<evidence type="ECO:0000256" key="1">
    <source>
        <dbReference type="PROSITE-ProRule" id="PRU00649"/>
    </source>
</evidence>
<dbReference type="SUPFAM" id="SSF47676">
    <property type="entry name" value="Conserved domain common to transcription factors TFIIS, elongin A, CRSP70"/>
    <property type="match status" value="1"/>
</dbReference>
<dbReference type="PANTHER" id="PTHR47292">
    <property type="entry name" value="TRANSCRIPTION ELONGATION FACTOR (TFIIS) FAMILY PROTEIN-RELATED"/>
    <property type="match status" value="1"/>
</dbReference>
<feature type="region of interest" description="Disordered" evidence="2">
    <location>
        <begin position="149"/>
        <end position="323"/>
    </location>
</feature>
<comment type="caution">
    <text evidence="4">The sequence shown here is derived from an EMBL/GenBank/DDBJ whole genome shotgun (WGS) entry which is preliminary data.</text>
</comment>
<feature type="compositionally biased region" description="Basic and acidic residues" evidence="2">
    <location>
        <begin position="304"/>
        <end position="322"/>
    </location>
</feature>
<feature type="compositionally biased region" description="Polar residues" evidence="2">
    <location>
        <begin position="407"/>
        <end position="421"/>
    </location>
</feature>
<gene>
    <name evidence="4" type="ORF">CASFOL_016956</name>
</gene>
<name>A0ABD3DCX0_9LAMI</name>
<accession>A0ABD3DCX0</accession>
<feature type="compositionally biased region" description="Basic and acidic residues" evidence="2">
    <location>
        <begin position="346"/>
        <end position="370"/>
    </location>
</feature>
<dbReference type="Pfam" id="PF08711">
    <property type="entry name" value="Med26"/>
    <property type="match status" value="1"/>
</dbReference>
<dbReference type="GO" id="GO:0005634">
    <property type="term" value="C:nucleus"/>
    <property type="evidence" value="ECO:0007669"/>
    <property type="project" value="UniProtKB-SubCell"/>
</dbReference>
<dbReference type="PANTHER" id="PTHR47292:SF1">
    <property type="entry name" value="TRANSCRIPTION ELONGATION FACTOR (TFIIS) FAMILY PROTEIN"/>
    <property type="match status" value="1"/>
</dbReference>
<dbReference type="AlphaFoldDB" id="A0ABD3DCX0"/>
<feature type="compositionally biased region" description="Polar residues" evidence="2">
    <location>
        <begin position="797"/>
        <end position="806"/>
    </location>
</feature>
<reference evidence="5" key="1">
    <citation type="journal article" date="2024" name="IScience">
        <title>Strigolactones Initiate the Formation of Haustorium-like Structures in Castilleja.</title>
        <authorList>
            <person name="Buerger M."/>
            <person name="Peterson D."/>
            <person name="Chory J."/>
        </authorList>
    </citation>
    <scope>NUCLEOTIDE SEQUENCE [LARGE SCALE GENOMIC DNA]</scope>
</reference>
<dbReference type="Gene3D" id="1.20.930.10">
    <property type="entry name" value="Conserved domain common to transcription factors TFIIS, elongin A, CRSP70"/>
    <property type="match status" value="1"/>
</dbReference>
<organism evidence="4 5">
    <name type="scientific">Castilleja foliolosa</name>
    <dbReference type="NCBI Taxonomy" id="1961234"/>
    <lineage>
        <taxon>Eukaryota</taxon>
        <taxon>Viridiplantae</taxon>
        <taxon>Streptophyta</taxon>
        <taxon>Embryophyta</taxon>
        <taxon>Tracheophyta</taxon>
        <taxon>Spermatophyta</taxon>
        <taxon>Magnoliopsida</taxon>
        <taxon>eudicotyledons</taxon>
        <taxon>Gunneridae</taxon>
        <taxon>Pentapetalae</taxon>
        <taxon>asterids</taxon>
        <taxon>lamiids</taxon>
        <taxon>Lamiales</taxon>
        <taxon>Orobanchaceae</taxon>
        <taxon>Pedicularideae</taxon>
        <taxon>Castillejinae</taxon>
        <taxon>Castilleja</taxon>
    </lineage>
</organism>
<dbReference type="EMBL" id="JAVIJP010000018">
    <property type="protein sequence ID" value="KAL3639049.1"/>
    <property type="molecule type" value="Genomic_DNA"/>
</dbReference>
<feature type="domain" description="TFIIS N-terminal" evidence="3">
    <location>
        <begin position="73"/>
        <end position="153"/>
    </location>
</feature>
<sequence length="836" mass="91172">MTLDDFFTLTEMNNGLTSPTRVNELISVMQKEKDSVVKNPSDSTRQRSAVASAIAATKNKDCIDLFLQLDGLHFISKWLKDAQKLSNDTTDTFVEELITQLLWTLENLHIDYEKVVASEILTAVENLIDHNSSKVQDKARVLLESWKTSQKPGSVTDDVTRDNGPTDNEPEIPEEPNKNLDGPTEDERPIDSVSSPSSPKPTVDPAATDDVSVAVVETKAATELSSEKKSCEEGLSSVDSMRAVESAVENQCGNSNKEGGGDTNGPTLPKPFSSEKSWGNFLSGIRDDVSDDDSGDLKNNSFSFERKQMDRESDRASKKPGVEMDYGIVDPLEVARLVAMEIEREVVDYKEQSCSSSEKKELSEIHKEQPDSPGSVSGEKSHDSDEVANDSSSNSSIDESEASSENLDTNGTQDMATSQVTEVAAQEEEKEPNTEKRPHMFFDLNEEMFSEDQGHRSVNQFSTSVSVVSASRASAADPKLPCAPLQFEGNLGWKGSALTSAFRPASPRRVPESDFSSSSSSKQREVGFCLGFDLNFDLNVTESVNESSQGTNSKRSEHLELDLNRASEDAVGSHLLDCRIGNLFQSSPSNNQPARNTFIDLNDQSSLFLNNNASKGYQSFNVTGSGINLKSNDDTAISIMGTRVEIDRKDLVSQTPSFQNSRTLEPTFDYNLRRTGDFVGIGSAIPYGHYGYNNIAHGSVMPFSGPMYGPGHPIPYMVDSRGAPVVPQMMGSASSLPAGFSQPPYVININVPINPNGVSPSRGSFDLNSGMVMESGSKDPSGLGLFLNSSQARLVNQPNPQATMSSAVGGKRKEPENGYNDHYYPYKHFTTPWKQS</sequence>